<accession>A0ABY3EP73</accession>
<dbReference type="EMBL" id="VCIZ01000005">
    <property type="protein sequence ID" value="TSP12763.1"/>
    <property type="molecule type" value="Genomic_DNA"/>
</dbReference>
<keyword evidence="1" id="KW-0732">Signal</keyword>
<feature type="signal peptide" evidence="1">
    <location>
        <begin position="1"/>
        <end position="23"/>
    </location>
</feature>
<evidence type="ECO:0000256" key="1">
    <source>
        <dbReference type="SAM" id="SignalP"/>
    </source>
</evidence>
<dbReference type="PROSITE" id="PS51257">
    <property type="entry name" value="PROKAR_LIPOPROTEIN"/>
    <property type="match status" value="1"/>
</dbReference>
<reference evidence="2 3" key="1">
    <citation type="submission" date="2019-05" db="EMBL/GenBank/DDBJ databases">
        <title>Whole genome sequence analysis of Cupriavidus campinensis S14E4C strain.</title>
        <authorList>
            <person name="Abbaszade G."/>
            <person name="Szabo A."/>
            <person name="Toumi M."/>
            <person name="Toth E."/>
        </authorList>
    </citation>
    <scope>NUCLEOTIDE SEQUENCE [LARGE SCALE GENOMIC DNA]</scope>
    <source>
        <strain evidence="2 3">S14E4C</strain>
    </source>
</reference>
<dbReference type="RefSeq" id="WP_144197729.1">
    <property type="nucleotide sequence ID" value="NZ_VCIZ01000005.1"/>
</dbReference>
<sequence>MRKALFTSAITAHLLVTASACTATEFEASGEKITFHTDGSLRTCLLSAPANFATASNDGSAVIISARGYLRREDLENCSSDVPVRVNEIPKGVGFLTDINLRKGIYVSLDFVSVQPFLYLATVARIGTTKNLVSISGSYLPSKRISKLAKHAFLSDGIAGSSIISPSGDYVAPSGSIDCDPQAFPGVWDIKKNKRVIETPEVCSELFGNSKGRD</sequence>
<keyword evidence="3" id="KW-1185">Reference proteome</keyword>
<dbReference type="Proteomes" id="UP000318943">
    <property type="component" value="Unassembled WGS sequence"/>
</dbReference>
<evidence type="ECO:0000313" key="3">
    <source>
        <dbReference type="Proteomes" id="UP000318943"/>
    </source>
</evidence>
<gene>
    <name evidence="2" type="ORF">FGG12_11190</name>
</gene>
<proteinExistence type="predicted"/>
<protein>
    <submittedName>
        <fullName evidence="2">Uncharacterized protein</fullName>
    </submittedName>
</protein>
<comment type="caution">
    <text evidence="2">The sequence shown here is derived from an EMBL/GenBank/DDBJ whole genome shotgun (WGS) entry which is preliminary data.</text>
</comment>
<organism evidence="2 3">
    <name type="scientific">Cupriavidus campinensis</name>
    <dbReference type="NCBI Taxonomy" id="151783"/>
    <lineage>
        <taxon>Bacteria</taxon>
        <taxon>Pseudomonadati</taxon>
        <taxon>Pseudomonadota</taxon>
        <taxon>Betaproteobacteria</taxon>
        <taxon>Burkholderiales</taxon>
        <taxon>Burkholderiaceae</taxon>
        <taxon>Cupriavidus</taxon>
    </lineage>
</organism>
<evidence type="ECO:0000313" key="2">
    <source>
        <dbReference type="EMBL" id="TSP12763.1"/>
    </source>
</evidence>
<feature type="chain" id="PRO_5045267242" evidence="1">
    <location>
        <begin position="24"/>
        <end position="214"/>
    </location>
</feature>
<name>A0ABY3EP73_9BURK</name>